<dbReference type="InterPro" id="IPR041726">
    <property type="entry name" value="ACAD10_11_N"/>
</dbReference>
<dbReference type="EMBL" id="BMGG01000006">
    <property type="protein sequence ID" value="GGC75103.1"/>
    <property type="molecule type" value="Genomic_DNA"/>
</dbReference>
<evidence type="ECO:0000259" key="1">
    <source>
        <dbReference type="Pfam" id="PF01636"/>
    </source>
</evidence>
<keyword evidence="3" id="KW-1185">Reference proteome</keyword>
<accession>A0A916UIR9</accession>
<dbReference type="Proteomes" id="UP000637002">
    <property type="component" value="Unassembled WGS sequence"/>
</dbReference>
<dbReference type="SUPFAM" id="SSF56112">
    <property type="entry name" value="Protein kinase-like (PK-like)"/>
    <property type="match status" value="1"/>
</dbReference>
<gene>
    <name evidence="2" type="ORF">GCM10010994_36930</name>
</gene>
<protein>
    <submittedName>
        <fullName evidence="2">Aminoglycoside phosphotransferase</fullName>
    </submittedName>
</protein>
<name>A0A916UIR9_9HYPH</name>
<comment type="caution">
    <text evidence="2">The sequence shown here is derived from an EMBL/GenBank/DDBJ whole genome shotgun (WGS) entry which is preliminary data.</text>
</comment>
<proteinExistence type="predicted"/>
<dbReference type="Gene3D" id="3.90.1200.10">
    <property type="match status" value="1"/>
</dbReference>
<evidence type="ECO:0000313" key="2">
    <source>
        <dbReference type="EMBL" id="GGC75103.1"/>
    </source>
</evidence>
<organism evidence="2 3">
    <name type="scientific">Chelatococcus reniformis</name>
    <dbReference type="NCBI Taxonomy" id="1494448"/>
    <lineage>
        <taxon>Bacteria</taxon>
        <taxon>Pseudomonadati</taxon>
        <taxon>Pseudomonadota</taxon>
        <taxon>Alphaproteobacteria</taxon>
        <taxon>Hyphomicrobiales</taxon>
        <taxon>Chelatococcaceae</taxon>
        <taxon>Chelatococcus</taxon>
    </lineage>
</organism>
<dbReference type="RefSeq" id="WP_244642072.1">
    <property type="nucleotide sequence ID" value="NZ_BMGG01000006.1"/>
</dbReference>
<dbReference type="InterPro" id="IPR002575">
    <property type="entry name" value="Aminoglycoside_PTrfase"/>
</dbReference>
<dbReference type="PANTHER" id="PTHR47829:SF1">
    <property type="entry name" value="HAD FAMILY PHOSPHATASE"/>
    <property type="match status" value="1"/>
</dbReference>
<evidence type="ECO:0000313" key="3">
    <source>
        <dbReference type="Proteomes" id="UP000637002"/>
    </source>
</evidence>
<dbReference type="CDD" id="cd05154">
    <property type="entry name" value="ACAD10_11_N-like"/>
    <property type="match status" value="1"/>
</dbReference>
<reference evidence="2" key="1">
    <citation type="journal article" date="2014" name="Int. J. Syst. Evol. Microbiol.">
        <title>Complete genome sequence of Corynebacterium casei LMG S-19264T (=DSM 44701T), isolated from a smear-ripened cheese.</title>
        <authorList>
            <consortium name="US DOE Joint Genome Institute (JGI-PGF)"/>
            <person name="Walter F."/>
            <person name="Albersmeier A."/>
            <person name="Kalinowski J."/>
            <person name="Ruckert C."/>
        </authorList>
    </citation>
    <scope>NUCLEOTIDE SEQUENCE</scope>
    <source>
        <strain evidence="2">CGMCC 1.12919</strain>
    </source>
</reference>
<sequence>MNQSAENVTEPVGEKHRFEVAPLDAWMRANVEGFAGPLTVRQFQGGQSNPTYQLVTPARSYVMRRKPPGKLLPSAHAVDREFRAISALQPTGFPVPRSYGLCEDESLIGTVFFVMDMVDGRIMRERALPNCPPAERRAILMAMVRTMARLHQIDHVAIGLADFGRPDNYLARQIARWTKQYRASETERYEAMERLLAWLPETAPANSRTCLVHGDYKLDNMVFDRTEPEVRAILDWELSTIGDPLGDLTYLLMNWVHGPISELDDPEAHGVPSIAACVEEYCRLTGRDGLPDLDWYFSYNLFRLAAILQGIAGRVRDGTASHPKAAAHARQVPILAEAAWRMAVRAGAR</sequence>
<feature type="domain" description="Aminoglycoside phosphotransferase" evidence="1">
    <location>
        <begin position="39"/>
        <end position="266"/>
    </location>
</feature>
<dbReference type="Pfam" id="PF01636">
    <property type="entry name" value="APH"/>
    <property type="match status" value="1"/>
</dbReference>
<reference evidence="2" key="2">
    <citation type="submission" date="2020-09" db="EMBL/GenBank/DDBJ databases">
        <authorList>
            <person name="Sun Q."/>
            <person name="Zhou Y."/>
        </authorList>
    </citation>
    <scope>NUCLEOTIDE SEQUENCE</scope>
    <source>
        <strain evidence="2">CGMCC 1.12919</strain>
    </source>
</reference>
<dbReference type="InterPro" id="IPR052898">
    <property type="entry name" value="ACAD10-like"/>
</dbReference>
<dbReference type="PANTHER" id="PTHR47829">
    <property type="entry name" value="HYDROLASE, PUTATIVE (AFU_ORTHOLOGUE AFUA_1G12880)-RELATED"/>
    <property type="match status" value="1"/>
</dbReference>
<dbReference type="Gene3D" id="3.30.200.20">
    <property type="entry name" value="Phosphorylase Kinase, domain 1"/>
    <property type="match status" value="1"/>
</dbReference>
<dbReference type="AlphaFoldDB" id="A0A916UIR9"/>
<dbReference type="InterPro" id="IPR011009">
    <property type="entry name" value="Kinase-like_dom_sf"/>
</dbReference>